<gene>
    <name evidence="2" type="ORF">ASIM_LOCUS15456</name>
</gene>
<dbReference type="OrthoDB" id="435188at2759"/>
<dbReference type="PROSITE" id="PS50181">
    <property type="entry name" value="FBOX"/>
    <property type="match status" value="1"/>
</dbReference>
<dbReference type="AlphaFoldDB" id="A0A0M3K508"/>
<evidence type="ECO:0000313" key="4">
    <source>
        <dbReference type="WBParaSite" id="ASIM_0001604901-mRNA-1"/>
    </source>
</evidence>
<dbReference type="Proteomes" id="UP000267096">
    <property type="component" value="Unassembled WGS sequence"/>
</dbReference>
<evidence type="ECO:0000259" key="1">
    <source>
        <dbReference type="PROSITE" id="PS50181"/>
    </source>
</evidence>
<dbReference type="Gene3D" id="3.80.10.10">
    <property type="entry name" value="Ribonuclease Inhibitor"/>
    <property type="match status" value="1"/>
</dbReference>
<organism evidence="4">
    <name type="scientific">Anisakis simplex</name>
    <name type="common">Herring worm</name>
    <dbReference type="NCBI Taxonomy" id="6269"/>
    <lineage>
        <taxon>Eukaryota</taxon>
        <taxon>Metazoa</taxon>
        <taxon>Ecdysozoa</taxon>
        <taxon>Nematoda</taxon>
        <taxon>Chromadorea</taxon>
        <taxon>Rhabditida</taxon>
        <taxon>Spirurina</taxon>
        <taxon>Ascaridomorpha</taxon>
        <taxon>Ascaridoidea</taxon>
        <taxon>Anisakidae</taxon>
        <taxon>Anisakis</taxon>
        <taxon>Anisakis simplex complex</taxon>
    </lineage>
</organism>
<dbReference type="InterPro" id="IPR036047">
    <property type="entry name" value="F-box-like_dom_sf"/>
</dbReference>
<reference evidence="4" key="1">
    <citation type="submission" date="2017-02" db="UniProtKB">
        <authorList>
            <consortium name="WormBaseParasite"/>
        </authorList>
    </citation>
    <scope>IDENTIFICATION</scope>
</reference>
<evidence type="ECO:0000313" key="3">
    <source>
        <dbReference type="Proteomes" id="UP000267096"/>
    </source>
</evidence>
<feature type="domain" description="F-box" evidence="1">
    <location>
        <begin position="62"/>
        <end position="99"/>
    </location>
</feature>
<accession>A0A0M3K508</accession>
<dbReference type="InterPro" id="IPR001810">
    <property type="entry name" value="F-box_dom"/>
</dbReference>
<proteinExistence type="predicted"/>
<dbReference type="SUPFAM" id="SSF81383">
    <property type="entry name" value="F-box domain"/>
    <property type="match status" value="1"/>
</dbReference>
<name>A0A0M3K508_ANISI</name>
<dbReference type="EMBL" id="UYRR01032335">
    <property type="protein sequence ID" value="VDK55226.1"/>
    <property type="molecule type" value="Genomic_DNA"/>
</dbReference>
<dbReference type="WBParaSite" id="ASIM_0001604901-mRNA-1">
    <property type="protein sequence ID" value="ASIM_0001604901-mRNA-1"/>
    <property type="gene ID" value="ASIM_0001604901"/>
</dbReference>
<evidence type="ECO:0000313" key="2">
    <source>
        <dbReference type="EMBL" id="VDK55226.1"/>
    </source>
</evidence>
<protein>
    <submittedName>
        <fullName evidence="4">F-box domain-containing protein</fullName>
    </submittedName>
</protein>
<dbReference type="Pfam" id="PF12937">
    <property type="entry name" value="F-box-like"/>
    <property type="match status" value="1"/>
</dbReference>
<reference evidence="2 3" key="2">
    <citation type="submission" date="2018-11" db="EMBL/GenBank/DDBJ databases">
        <authorList>
            <consortium name="Pathogen Informatics"/>
        </authorList>
    </citation>
    <scope>NUCLEOTIDE SEQUENCE [LARGE SCALE GENOMIC DNA]</scope>
</reference>
<dbReference type="InterPro" id="IPR032675">
    <property type="entry name" value="LRR_dom_sf"/>
</dbReference>
<keyword evidence="3" id="KW-1185">Reference proteome</keyword>
<sequence>MFETSYCSGGISAGSTSFLLKNLLKESCRLPIRIILHLMQSKFRFNSKPTPSSIVDQIAYSSTTINQLPNEVIVKIFSYCTDADLPSLRLQCSRFNELILACPSSLIRCHRQRLVTCLTISYVQDEDRFLLATFKKSHSSRKNCMTISRQDILSGNGQNLRFCFRRFRILGLQFSNVPLCSQSVNFFCDMLSSCRALEPKTLRVCDCYVADLTGSDMLRLMKLCGSHLIVLSFMNLAGVHSTLLCDELFSTATYSGLYVLMIQSIDFHFSVPLRDQYLQISDVTLARLPSTMRKVKLEKCANITADGVCQFVERYFGNEPSTSSNAHRSSELVFKQCDQLTTASFEREAQRRRIPIEGHDSDEYIMKWVKRRQYHIRKANERRLLSVEIDSYRPTRSGISSPANVDDLSRNSVHSIATLGSLYPDSLPVVLLRDQTNCKIADLDSKCALDEQTIETAPPTTKTKLNKQLILLNPSSCLRNANIIKPFNSCLFCANYSTYETNFPPHFLVKSRDGLFFQPNS</sequence>